<sequence length="396" mass="40267">MSVASPAISLARSRIASPRWVTAGVFFAFALGIGLWAGSIPVLMRQSGLTATGLGLAITLHSGAYILAMMGAGWLTRWVELRRLIRVLLLLHAGAFFLLFSATSPLWLTLALIALGLTAGATDLAMNTEATALEREAARPVLTRMHAAASGAFAIGAISGSLLASAAGPMACAVLAAAAILPVVWAVQRLGPRPPVALQKAAPGARGSAGSVVWLIGVVLGLSIAAEVTAQMWSAQFLAQQAAQLAALVGAGAALFAGCQSVVRLFGDRLRKRFDDLGIIRASLALAALGFAVVALSDRFGWSVLGFALVGLGTACVVPCCFALIARSAPHRAAAALGQASLVAGLLRLPAPLCLGYVAAAWSDAAAFAGVALALVLGVLMLAVHARTGARIGTRS</sequence>
<dbReference type="SUPFAM" id="SSF103473">
    <property type="entry name" value="MFS general substrate transporter"/>
    <property type="match status" value="1"/>
</dbReference>
<evidence type="ECO:0000256" key="4">
    <source>
        <dbReference type="ARBA" id="ARBA00023136"/>
    </source>
</evidence>
<dbReference type="AlphaFoldDB" id="B1Y0B3"/>
<gene>
    <name evidence="6" type="ordered locus">Lcho_4341</name>
</gene>
<evidence type="ECO:0000256" key="3">
    <source>
        <dbReference type="ARBA" id="ARBA00022989"/>
    </source>
</evidence>
<feature type="transmembrane region" description="Helical" evidence="5">
    <location>
        <begin position="49"/>
        <end position="72"/>
    </location>
</feature>
<reference evidence="6 7" key="1">
    <citation type="submission" date="2008-03" db="EMBL/GenBank/DDBJ databases">
        <title>Complete sequence of Leptothrix cholodnii SP-6.</title>
        <authorList>
            <consortium name="US DOE Joint Genome Institute"/>
            <person name="Copeland A."/>
            <person name="Lucas S."/>
            <person name="Lapidus A."/>
            <person name="Glavina del Rio T."/>
            <person name="Dalin E."/>
            <person name="Tice H."/>
            <person name="Bruce D."/>
            <person name="Goodwin L."/>
            <person name="Pitluck S."/>
            <person name="Chertkov O."/>
            <person name="Brettin T."/>
            <person name="Detter J.C."/>
            <person name="Han C."/>
            <person name="Kuske C.R."/>
            <person name="Schmutz J."/>
            <person name="Larimer F."/>
            <person name="Land M."/>
            <person name="Hauser L."/>
            <person name="Kyrpides N."/>
            <person name="Lykidis A."/>
            <person name="Emerson D."/>
            <person name="Richardson P."/>
        </authorList>
    </citation>
    <scope>NUCLEOTIDE SEQUENCE [LARGE SCALE GENOMIC DNA]</scope>
    <source>
        <strain evidence="7">ATCC 51168 / LMG 8142 / SP-6</strain>
    </source>
</reference>
<comment type="subcellular location">
    <subcellularLocation>
        <location evidence="1">Membrane</location>
        <topology evidence="1">Multi-pass membrane protein</topology>
    </subcellularLocation>
</comment>
<keyword evidence="2 5" id="KW-0812">Transmembrane</keyword>
<dbReference type="EMBL" id="CP001013">
    <property type="protein sequence ID" value="ACB36592.1"/>
    <property type="molecule type" value="Genomic_DNA"/>
</dbReference>
<organism evidence="6 7">
    <name type="scientific">Leptothrix cholodnii (strain ATCC 51168 / LMG 8142 / SP-6)</name>
    <name type="common">Leptothrix discophora (strain SP-6)</name>
    <dbReference type="NCBI Taxonomy" id="395495"/>
    <lineage>
        <taxon>Bacteria</taxon>
        <taxon>Pseudomonadati</taxon>
        <taxon>Pseudomonadota</taxon>
        <taxon>Betaproteobacteria</taxon>
        <taxon>Burkholderiales</taxon>
        <taxon>Sphaerotilaceae</taxon>
        <taxon>Leptothrix</taxon>
    </lineage>
</organism>
<evidence type="ECO:0000256" key="5">
    <source>
        <dbReference type="SAM" id="Phobius"/>
    </source>
</evidence>
<evidence type="ECO:0000313" key="6">
    <source>
        <dbReference type="EMBL" id="ACB36592.1"/>
    </source>
</evidence>
<proteinExistence type="predicted"/>
<feature type="transmembrane region" description="Helical" evidence="5">
    <location>
        <begin position="278"/>
        <end position="296"/>
    </location>
</feature>
<dbReference type="Pfam" id="PF07690">
    <property type="entry name" value="MFS_1"/>
    <property type="match status" value="1"/>
</dbReference>
<feature type="transmembrane region" description="Helical" evidence="5">
    <location>
        <begin position="245"/>
        <end position="266"/>
    </location>
</feature>
<dbReference type="HOGENOM" id="CLU_035309_1_0_4"/>
<dbReference type="InterPro" id="IPR011701">
    <property type="entry name" value="MFS"/>
</dbReference>
<dbReference type="PANTHER" id="PTHR23514:SF13">
    <property type="entry name" value="INNER MEMBRANE PROTEIN YBJJ"/>
    <property type="match status" value="1"/>
</dbReference>
<dbReference type="eggNOG" id="COG0738">
    <property type="taxonomic scope" value="Bacteria"/>
</dbReference>
<name>B1Y0B3_LEPCP</name>
<dbReference type="InterPro" id="IPR001958">
    <property type="entry name" value="Tet-R_TetA/multi-R_MdtG-like"/>
</dbReference>
<dbReference type="RefSeq" id="WP_012349333.1">
    <property type="nucleotide sequence ID" value="NC_010524.1"/>
</dbReference>
<keyword evidence="4 5" id="KW-0472">Membrane</keyword>
<feature type="transmembrane region" description="Helical" evidence="5">
    <location>
        <begin position="365"/>
        <end position="386"/>
    </location>
</feature>
<accession>B1Y0B3</accession>
<dbReference type="GO" id="GO:0022857">
    <property type="term" value="F:transmembrane transporter activity"/>
    <property type="evidence" value="ECO:0007669"/>
    <property type="project" value="InterPro"/>
</dbReference>
<evidence type="ECO:0000313" key="7">
    <source>
        <dbReference type="Proteomes" id="UP000001693"/>
    </source>
</evidence>
<evidence type="ECO:0000256" key="1">
    <source>
        <dbReference type="ARBA" id="ARBA00004141"/>
    </source>
</evidence>
<dbReference type="Gene3D" id="1.20.1250.20">
    <property type="entry name" value="MFS general substrate transporter like domains"/>
    <property type="match status" value="1"/>
</dbReference>
<protein>
    <submittedName>
        <fullName evidence="6">Major facilitator superfamily MFS_1</fullName>
    </submittedName>
</protein>
<feature type="transmembrane region" description="Helical" evidence="5">
    <location>
        <begin position="20"/>
        <end position="43"/>
    </location>
</feature>
<dbReference type="Proteomes" id="UP000001693">
    <property type="component" value="Chromosome"/>
</dbReference>
<keyword evidence="3 5" id="KW-1133">Transmembrane helix</keyword>
<dbReference type="GO" id="GO:0016020">
    <property type="term" value="C:membrane"/>
    <property type="evidence" value="ECO:0007669"/>
    <property type="project" value="UniProtKB-SubCell"/>
</dbReference>
<dbReference type="InterPro" id="IPR051788">
    <property type="entry name" value="MFS_Transporter"/>
</dbReference>
<dbReference type="KEGG" id="lch:Lcho_4341"/>
<dbReference type="InterPro" id="IPR036259">
    <property type="entry name" value="MFS_trans_sf"/>
</dbReference>
<dbReference type="PANTHER" id="PTHR23514">
    <property type="entry name" value="BYPASS OF STOP CODON PROTEIN 6"/>
    <property type="match status" value="1"/>
</dbReference>
<feature type="transmembrane region" description="Helical" evidence="5">
    <location>
        <begin position="337"/>
        <end position="359"/>
    </location>
</feature>
<feature type="transmembrane region" description="Helical" evidence="5">
    <location>
        <begin position="212"/>
        <end position="233"/>
    </location>
</feature>
<feature type="transmembrane region" description="Helical" evidence="5">
    <location>
        <begin position="302"/>
        <end position="325"/>
    </location>
</feature>
<feature type="transmembrane region" description="Helical" evidence="5">
    <location>
        <begin position="173"/>
        <end position="191"/>
    </location>
</feature>
<keyword evidence="7" id="KW-1185">Reference proteome</keyword>
<dbReference type="PRINTS" id="PR01035">
    <property type="entry name" value="TCRTETA"/>
</dbReference>
<evidence type="ECO:0000256" key="2">
    <source>
        <dbReference type="ARBA" id="ARBA00022692"/>
    </source>
</evidence>
<feature type="transmembrane region" description="Helical" evidence="5">
    <location>
        <begin position="84"/>
        <end position="100"/>
    </location>
</feature>